<dbReference type="AlphaFoldDB" id="A0A0F7II93"/>
<dbReference type="InterPro" id="IPR011598">
    <property type="entry name" value="bHLH_dom"/>
</dbReference>
<evidence type="ECO:0000256" key="2">
    <source>
        <dbReference type="ARBA" id="ARBA00023015"/>
    </source>
</evidence>
<feature type="region of interest" description="Disordered" evidence="6">
    <location>
        <begin position="1"/>
        <end position="26"/>
    </location>
</feature>
<dbReference type="Pfam" id="PF00010">
    <property type="entry name" value="HLH"/>
    <property type="match status" value="1"/>
</dbReference>
<proteinExistence type="evidence at transcript level"/>
<dbReference type="Pfam" id="PF07527">
    <property type="entry name" value="Hairy_orange"/>
    <property type="match status" value="1"/>
</dbReference>
<dbReference type="GO" id="GO:1990837">
    <property type="term" value="F:sequence-specific double-stranded DNA binding"/>
    <property type="evidence" value="ECO:0007669"/>
    <property type="project" value="UniProtKB-ARBA"/>
</dbReference>
<evidence type="ECO:0000313" key="9">
    <source>
        <dbReference type="EMBL" id="AKG92780.1"/>
    </source>
</evidence>
<evidence type="ECO:0000256" key="4">
    <source>
        <dbReference type="ARBA" id="ARBA00023163"/>
    </source>
</evidence>
<sequence length="460" mass="52058">MPISEDEFDYNRSQEPQSTMSKAELRKTRKPIMEKRRRARINNCLSEIKTLLLEAMNKDPSRHSKLEKADILEMAVKFLQNVQRQHLALAMANDSSVLRKFKNGFNECASEIDKYMGQVDGTDSTIKQRVSSHLQKCIGGIEQVAQFNFPGFNNFPFIGGNTIITTTPNQAETASNMDTRDDQNNNPRIQIPQGIQLIPSRLPSGELALLVPNSSNMPYFPTAVNTSIQRSSAFATVIPQSTVADQQIPKPLSPPVSPISQDELRFRNPSPHGFRPVIPANKVRNYSEDHQVPQISSTVSGDKQQFSQPSEVKTLKFPINKFCDKDRKVDSSKKIVEPLCIITNQAERYKQAQMKEDFAYYEENVKHGVKRKFSETQGLLTVTQHDFSLPPPPKIIKTQLVTPTTGITYDSDSFSDSRSDFKTNIRAESFHRTELSSNPDKPCGSRDNNFDGNNDMWRPW</sequence>
<dbReference type="SMART" id="SM00511">
    <property type="entry name" value="ORANGE"/>
    <property type="match status" value="1"/>
</dbReference>
<dbReference type="PANTHER" id="PTHR10985">
    <property type="entry name" value="BASIC HELIX-LOOP-HELIX TRANSCRIPTION FACTOR, HES-RELATED"/>
    <property type="match status" value="1"/>
</dbReference>
<keyword evidence="4" id="KW-0804">Transcription</keyword>
<dbReference type="EMBL" id="KP147943">
    <property type="protein sequence ID" value="AKG92780.1"/>
    <property type="molecule type" value="mRNA"/>
</dbReference>
<evidence type="ECO:0000256" key="6">
    <source>
        <dbReference type="SAM" id="MobiDB-lite"/>
    </source>
</evidence>
<keyword evidence="5" id="KW-0539">Nucleus</keyword>
<reference evidence="9" key="1">
    <citation type="submission" date="2014-11" db="EMBL/GenBank/DDBJ databases">
        <title>Identification of bHLH genes in Colorado potato beetle, Leptinotarsa decemlineata.</title>
        <authorList>
            <person name="Meng Q."/>
            <person name="Fu K."/>
        </authorList>
    </citation>
    <scope>NUCLEOTIDE SEQUENCE</scope>
</reference>
<dbReference type="Gene3D" id="4.10.280.10">
    <property type="entry name" value="Helix-loop-helix DNA-binding domain"/>
    <property type="match status" value="1"/>
</dbReference>
<dbReference type="SUPFAM" id="SSF47459">
    <property type="entry name" value="HLH, helix-loop-helix DNA-binding domain"/>
    <property type="match status" value="1"/>
</dbReference>
<feature type="domain" description="BHLH" evidence="7">
    <location>
        <begin position="25"/>
        <end position="82"/>
    </location>
</feature>
<dbReference type="CDD" id="cd18913">
    <property type="entry name" value="bHLH-O_hairy_like"/>
    <property type="match status" value="1"/>
</dbReference>
<feature type="compositionally biased region" description="Polar residues" evidence="6">
    <location>
        <begin position="11"/>
        <end position="21"/>
    </location>
</feature>
<organism evidence="9">
    <name type="scientific">Leptinotarsa decemlineata</name>
    <name type="common">Colorado potato beetle</name>
    <name type="synonym">Doryphora decemlineata</name>
    <dbReference type="NCBI Taxonomy" id="7539"/>
    <lineage>
        <taxon>Eukaryota</taxon>
        <taxon>Metazoa</taxon>
        <taxon>Ecdysozoa</taxon>
        <taxon>Arthropoda</taxon>
        <taxon>Hexapoda</taxon>
        <taxon>Insecta</taxon>
        <taxon>Pterygota</taxon>
        <taxon>Neoptera</taxon>
        <taxon>Endopterygota</taxon>
        <taxon>Coleoptera</taxon>
        <taxon>Polyphaga</taxon>
        <taxon>Cucujiformia</taxon>
        <taxon>Chrysomeloidea</taxon>
        <taxon>Chrysomelidae</taxon>
        <taxon>Chrysomelinae</taxon>
        <taxon>Doryphorini</taxon>
        <taxon>Leptinotarsa</taxon>
    </lineage>
</organism>
<dbReference type="SUPFAM" id="SSF158457">
    <property type="entry name" value="Orange domain-like"/>
    <property type="match status" value="1"/>
</dbReference>
<dbReference type="PROSITE" id="PS51054">
    <property type="entry name" value="ORANGE"/>
    <property type="match status" value="1"/>
</dbReference>
<keyword evidence="2" id="KW-0805">Transcription regulation</keyword>
<dbReference type="PROSITE" id="PS50888">
    <property type="entry name" value="BHLH"/>
    <property type="match status" value="1"/>
</dbReference>
<feature type="domain" description="Orange" evidence="8">
    <location>
        <begin position="101"/>
        <end position="134"/>
    </location>
</feature>
<comment type="subcellular location">
    <subcellularLocation>
        <location evidence="1">Nucleus</location>
    </subcellularLocation>
</comment>
<dbReference type="InterPro" id="IPR036638">
    <property type="entry name" value="HLH_DNA-bd_sf"/>
</dbReference>
<dbReference type="OrthoDB" id="6085656at2759"/>
<evidence type="ECO:0000259" key="8">
    <source>
        <dbReference type="PROSITE" id="PS51054"/>
    </source>
</evidence>
<dbReference type="GO" id="GO:0006355">
    <property type="term" value="P:regulation of DNA-templated transcription"/>
    <property type="evidence" value="ECO:0007669"/>
    <property type="project" value="InterPro"/>
</dbReference>
<feature type="region of interest" description="Disordered" evidence="6">
    <location>
        <begin position="432"/>
        <end position="460"/>
    </location>
</feature>
<dbReference type="GO" id="GO:0005634">
    <property type="term" value="C:nucleus"/>
    <property type="evidence" value="ECO:0007669"/>
    <property type="project" value="UniProtKB-SubCell"/>
</dbReference>
<evidence type="ECO:0000256" key="5">
    <source>
        <dbReference type="ARBA" id="ARBA00023242"/>
    </source>
</evidence>
<dbReference type="Gene3D" id="6.10.250.980">
    <property type="match status" value="1"/>
</dbReference>
<dbReference type="GO" id="GO:0046983">
    <property type="term" value="F:protein dimerization activity"/>
    <property type="evidence" value="ECO:0007669"/>
    <property type="project" value="InterPro"/>
</dbReference>
<dbReference type="SMART" id="SM00353">
    <property type="entry name" value="HLH"/>
    <property type="match status" value="1"/>
</dbReference>
<evidence type="ECO:0000259" key="7">
    <source>
        <dbReference type="PROSITE" id="PS50888"/>
    </source>
</evidence>
<dbReference type="InterPro" id="IPR003650">
    <property type="entry name" value="Orange_dom"/>
</dbReference>
<dbReference type="InterPro" id="IPR050370">
    <property type="entry name" value="HES_HEY"/>
</dbReference>
<accession>A0A0F7II93</accession>
<evidence type="ECO:0000256" key="1">
    <source>
        <dbReference type="ARBA" id="ARBA00004123"/>
    </source>
</evidence>
<protein>
    <submittedName>
        <fullName evidence="9">Deadpan</fullName>
    </submittedName>
</protein>
<evidence type="ECO:0000256" key="3">
    <source>
        <dbReference type="ARBA" id="ARBA00023125"/>
    </source>
</evidence>
<name>A0A0F7II93_LEPDE</name>
<dbReference type="FunFam" id="4.10.280.10:FF:000009">
    <property type="entry name" value="Transcription factor HES-1"/>
    <property type="match status" value="1"/>
</dbReference>
<keyword evidence="3" id="KW-0238">DNA-binding</keyword>